<evidence type="ECO:0000256" key="3">
    <source>
        <dbReference type="SAM" id="Phobius"/>
    </source>
</evidence>
<dbReference type="GO" id="GO:0030288">
    <property type="term" value="C:outer membrane-bounded periplasmic space"/>
    <property type="evidence" value="ECO:0007669"/>
    <property type="project" value="TreeGrafter"/>
</dbReference>
<dbReference type="NCBIfam" id="TIGR01730">
    <property type="entry name" value="RND_mfp"/>
    <property type="match status" value="1"/>
</dbReference>
<dbReference type="Pfam" id="PF19335">
    <property type="entry name" value="HMBD"/>
    <property type="match status" value="1"/>
</dbReference>
<dbReference type="PANTHER" id="PTHR30097:SF4">
    <property type="entry name" value="SLR6042 PROTEIN"/>
    <property type="match status" value="1"/>
</dbReference>
<dbReference type="FunFam" id="2.40.420.20:FF:000006">
    <property type="entry name" value="RND family efflux transporter MFP subunit"/>
    <property type="match status" value="1"/>
</dbReference>
<dbReference type="STRING" id="927083.DB32_005947"/>
<dbReference type="Pfam" id="PF25919">
    <property type="entry name" value="BSH_CusB"/>
    <property type="match status" value="1"/>
</dbReference>
<name>A0A0F6W6N9_9BACT</name>
<dbReference type="InterPro" id="IPR058649">
    <property type="entry name" value="CzcB_C"/>
</dbReference>
<dbReference type="GO" id="GO:0016020">
    <property type="term" value="C:membrane"/>
    <property type="evidence" value="ECO:0007669"/>
    <property type="project" value="InterPro"/>
</dbReference>
<dbReference type="Gene3D" id="2.40.30.170">
    <property type="match status" value="1"/>
</dbReference>
<feature type="domain" description="CusB-like barrel-sandwich hybrid" evidence="5">
    <location>
        <begin position="143"/>
        <end position="264"/>
    </location>
</feature>
<evidence type="ECO:0000256" key="1">
    <source>
        <dbReference type="ARBA" id="ARBA00009477"/>
    </source>
</evidence>
<reference evidence="8 9" key="1">
    <citation type="submission" date="2015-03" db="EMBL/GenBank/DDBJ databases">
        <title>Genome assembly of Sandaracinus amylolyticus DSM 53668.</title>
        <authorList>
            <person name="Sharma G."/>
            <person name="Subramanian S."/>
        </authorList>
    </citation>
    <scope>NUCLEOTIDE SEQUENCE [LARGE SCALE GENOMIC DNA]</scope>
    <source>
        <strain evidence="8 9">DSM 53668</strain>
    </source>
</reference>
<proteinExistence type="inferred from homology"/>
<dbReference type="OrthoDB" id="9806939at2"/>
<dbReference type="Proteomes" id="UP000034883">
    <property type="component" value="Chromosome"/>
</dbReference>
<keyword evidence="2" id="KW-0813">Transport</keyword>
<dbReference type="GO" id="GO:0022857">
    <property type="term" value="F:transmembrane transporter activity"/>
    <property type="evidence" value="ECO:0007669"/>
    <property type="project" value="InterPro"/>
</dbReference>
<feature type="transmembrane region" description="Helical" evidence="3">
    <location>
        <begin position="16"/>
        <end position="36"/>
    </location>
</feature>
<organism evidence="8 9">
    <name type="scientific">Sandaracinus amylolyticus</name>
    <dbReference type="NCBI Taxonomy" id="927083"/>
    <lineage>
        <taxon>Bacteria</taxon>
        <taxon>Pseudomonadati</taxon>
        <taxon>Myxococcota</taxon>
        <taxon>Polyangia</taxon>
        <taxon>Polyangiales</taxon>
        <taxon>Sandaracinaceae</taxon>
        <taxon>Sandaracinus</taxon>
    </lineage>
</organism>
<dbReference type="InterPro" id="IPR058792">
    <property type="entry name" value="Beta-barrel_RND_2"/>
</dbReference>
<dbReference type="InterPro" id="IPR006143">
    <property type="entry name" value="RND_pump_MFP"/>
</dbReference>
<dbReference type="SUPFAM" id="SSF111369">
    <property type="entry name" value="HlyD-like secretion proteins"/>
    <property type="match status" value="1"/>
</dbReference>
<dbReference type="EMBL" id="CP011125">
    <property type="protein sequence ID" value="AKF08798.1"/>
    <property type="molecule type" value="Genomic_DNA"/>
</dbReference>
<keyword evidence="3" id="KW-0472">Membrane</keyword>
<evidence type="ECO:0000256" key="2">
    <source>
        <dbReference type="ARBA" id="ARBA00022448"/>
    </source>
</evidence>
<dbReference type="Pfam" id="PF25954">
    <property type="entry name" value="Beta-barrel_RND_2"/>
    <property type="match status" value="1"/>
</dbReference>
<dbReference type="PANTHER" id="PTHR30097">
    <property type="entry name" value="CATION EFFLUX SYSTEM PROTEIN CUSB"/>
    <property type="match status" value="1"/>
</dbReference>
<keyword evidence="3" id="KW-1133">Transmembrane helix</keyword>
<keyword evidence="9" id="KW-1185">Reference proteome</keyword>
<dbReference type="GO" id="GO:0046914">
    <property type="term" value="F:transition metal ion binding"/>
    <property type="evidence" value="ECO:0007669"/>
    <property type="project" value="TreeGrafter"/>
</dbReference>
<dbReference type="GO" id="GO:0015679">
    <property type="term" value="P:plasma membrane copper ion transport"/>
    <property type="evidence" value="ECO:0007669"/>
    <property type="project" value="TreeGrafter"/>
</dbReference>
<evidence type="ECO:0000313" key="8">
    <source>
        <dbReference type="EMBL" id="AKF08798.1"/>
    </source>
</evidence>
<dbReference type="Gene3D" id="2.40.420.20">
    <property type="match status" value="1"/>
</dbReference>
<evidence type="ECO:0000259" key="5">
    <source>
        <dbReference type="Pfam" id="PF25919"/>
    </source>
</evidence>
<comment type="similarity">
    <text evidence="1">Belongs to the membrane fusion protein (MFP) (TC 8.A.1) family.</text>
</comment>
<dbReference type="InterPro" id="IPR051909">
    <property type="entry name" value="MFP_Cation_Efflux"/>
</dbReference>
<dbReference type="Pfam" id="PF25975">
    <property type="entry name" value="CzcB_C"/>
    <property type="match status" value="1"/>
</dbReference>
<accession>A0A0F6W6N9</accession>
<dbReference type="GO" id="GO:0060003">
    <property type="term" value="P:copper ion export"/>
    <property type="evidence" value="ECO:0007669"/>
    <property type="project" value="TreeGrafter"/>
</dbReference>
<evidence type="ECO:0000259" key="4">
    <source>
        <dbReference type="Pfam" id="PF19335"/>
    </source>
</evidence>
<gene>
    <name evidence="8" type="ORF">DB32_005947</name>
</gene>
<dbReference type="InterPro" id="IPR045800">
    <property type="entry name" value="HMBD"/>
</dbReference>
<sequence>MSETTREIPGLRAMAIVRWMLLVAIAALAAGTWWTYVLREEPASEGEARFYCPMHPQIRSATPGTCPICYMRLEPIPDETTGAHDHAEHAEEPPPSVEPVAVMLTTERVQRAGIATEVVRRVPLERSARWAAVIEAREGARAEVRVRADAFVERLVVREPGVRVRAGQVLAHVYAPDVLRAAEELRVARRWPAIPGAEHAETPPVDAALRERLVLLGVSDPDIDALIAGSSRTVPLRAPIAGHVTAIGATRGGYATPETALFEITDLSQVRVVASASASELDLRDGDAQFVSRDGGDPIALALELIEPRVETDTRTARVRFLARNPDVTLLPGAIGEVRIEGTTSEQLVVSRDAVIDTGESRYVFVAREGGLFEPRRVELGALIGEHRVITSGLEPGERVVIRGAFVLDSESRLHAALAPSEAGE</sequence>
<dbReference type="AlphaFoldDB" id="A0A0F6W6N9"/>
<keyword evidence="3" id="KW-0812">Transmembrane</keyword>
<feature type="domain" description="CzcB-like C-terminal circularly permuted SH3-like" evidence="7">
    <location>
        <begin position="349"/>
        <end position="408"/>
    </location>
</feature>
<feature type="domain" description="Heavy metal binding" evidence="4">
    <location>
        <begin position="50"/>
        <end position="75"/>
    </location>
</feature>
<evidence type="ECO:0000259" key="6">
    <source>
        <dbReference type="Pfam" id="PF25954"/>
    </source>
</evidence>
<dbReference type="RefSeq" id="WP_053235903.1">
    <property type="nucleotide sequence ID" value="NZ_CP011125.1"/>
</dbReference>
<dbReference type="KEGG" id="samy:DB32_005947"/>
<protein>
    <submittedName>
        <fullName evidence="8">Putative Co/Zn/Cd efflux system membrane fusion protein</fullName>
    </submittedName>
</protein>
<evidence type="ECO:0000313" key="9">
    <source>
        <dbReference type="Proteomes" id="UP000034883"/>
    </source>
</evidence>
<feature type="domain" description="CusB-like beta-barrel" evidence="6">
    <location>
        <begin position="301"/>
        <end position="342"/>
    </location>
</feature>
<dbReference type="InterPro" id="IPR058790">
    <property type="entry name" value="BSH_CusB"/>
</dbReference>
<evidence type="ECO:0000259" key="7">
    <source>
        <dbReference type="Pfam" id="PF25975"/>
    </source>
</evidence>